<dbReference type="AlphaFoldDB" id="A0A0C2IDR2"/>
<keyword evidence="1" id="KW-1133">Transmembrane helix</keyword>
<reference evidence="2 3" key="1">
    <citation type="journal article" date="2014" name="Genome Biol. Evol.">
        <title>The genome of the myxosporean Thelohanellus kitauei shows adaptations to nutrient acquisition within its fish host.</title>
        <authorList>
            <person name="Yang Y."/>
            <person name="Xiong J."/>
            <person name="Zhou Z."/>
            <person name="Huo F."/>
            <person name="Miao W."/>
            <person name="Ran C."/>
            <person name="Liu Y."/>
            <person name="Zhang J."/>
            <person name="Feng J."/>
            <person name="Wang M."/>
            <person name="Wang M."/>
            <person name="Wang L."/>
            <person name="Yao B."/>
        </authorList>
    </citation>
    <scope>NUCLEOTIDE SEQUENCE [LARGE SCALE GENOMIC DNA]</scope>
    <source>
        <strain evidence="2">Wuqing</strain>
    </source>
</reference>
<evidence type="ECO:0000313" key="3">
    <source>
        <dbReference type="Proteomes" id="UP000031668"/>
    </source>
</evidence>
<keyword evidence="3" id="KW-1185">Reference proteome</keyword>
<accession>A0A0C2IDR2</accession>
<sequence length="206" mass="24264">MVVDDSIKFENNTFSITLKNNLRFEIQFTIVEKTETFEIKNMTMIYWTGETIADAYVYKTKETFPILRNKRTHIIQNKLIYLYTPGSLFYYTTAVTVHYCNFTSLRDVDFTEIPTTTKKITTTTKATTTTTKKATRFVPKRITLDKGMDEEIKNLYKEMINEDMLRNLDMCTTKYEVTMRYILTAITFLIIINLDQHKKEKSKGIL</sequence>
<gene>
    <name evidence="2" type="ORF">RF11_02268</name>
</gene>
<protein>
    <submittedName>
        <fullName evidence="2">Uncharacterized protein</fullName>
    </submittedName>
</protein>
<comment type="caution">
    <text evidence="2">The sequence shown here is derived from an EMBL/GenBank/DDBJ whole genome shotgun (WGS) entry which is preliminary data.</text>
</comment>
<feature type="transmembrane region" description="Helical" evidence="1">
    <location>
        <begin position="177"/>
        <end position="194"/>
    </location>
</feature>
<proteinExistence type="predicted"/>
<keyword evidence="1" id="KW-0812">Transmembrane</keyword>
<dbReference type="EMBL" id="JWZT01004669">
    <property type="protein sequence ID" value="KII63458.1"/>
    <property type="molecule type" value="Genomic_DNA"/>
</dbReference>
<dbReference type="Proteomes" id="UP000031668">
    <property type="component" value="Unassembled WGS sequence"/>
</dbReference>
<evidence type="ECO:0000256" key="1">
    <source>
        <dbReference type="SAM" id="Phobius"/>
    </source>
</evidence>
<organism evidence="2 3">
    <name type="scientific">Thelohanellus kitauei</name>
    <name type="common">Myxosporean</name>
    <dbReference type="NCBI Taxonomy" id="669202"/>
    <lineage>
        <taxon>Eukaryota</taxon>
        <taxon>Metazoa</taxon>
        <taxon>Cnidaria</taxon>
        <taxon>Myxozoa</taxon>
        <taxon>Myxosporea</taxon>
        <taxon>Bivalvulida</taxon>
        <taxon>Platysporina</taxon>
        <taxon>Myxobolidae</taxon>
        <taxon>Thelohanellus</taxon>
    </lineage>
</organism>
<keyword evidence="1" id="KW-0472">Membrane</keyword>
<evidence type="ECO:0000313" key="2">
    <source>
        <dbReference type="EMBL" id="KII63458.1"/>
    </source>
</evidence>
<name>A0A0C2IDR2_THEKT</name>